<dbReference type="Proteomes" id="UP001367508">
    <property type="component" value="Unassembled WGS sequence"/>
</dbReference>
<proteinExistence type="predicted"/>
<dbReference type="AlphaFoldDB" id="A0AAN9KU17"/>
<name>A0AAN9KU17_CANGL</name>
<protein>
    <submittedName>
        <fullName evidence="2">Uncharacterized protein</fullName>
    </submittedName>
</protein>
<accession>A0AAN9KU17</accession>
<organism evidence="2 3">
    <name type="scientific">Canavalia gladiata</name>
    <name type="common">Sword bean</name>
    <name type="synonym">Dolichos gladiatus</name>
    <dbReference type="NCBI Taxonomy" id="3824"/>
    <lineage>
        <taxon>Eukaryota</taxon>
        <taxon>Viridiplantae</taxon>
        <taxon>Streptophyta</taxon>
        <taxon>Embryophyta</taxon>
        <taxon>Tracheophyta</taxon>
        <taxon>Spermatophyta</taxon>
        <taxon>Magnoliopsida</taxon>
        <taxon>eudicotyledons</taxon>
        <taxon>Gunneridae</taxon>
        <taxon>Pentapetalae</taxon>
        <taxon>rosids</taxon>
        <taxon>fabids</taxon>
        <taxon>Fabales</taxon>
        <taxon>Fabaceae</taxon>
        <taxon>Papilionoideae</taxon>
        <taxon>50 kb inversion clade</taxon>
        <taxon>NPAAA clade</taxon>
        <taxon>indigoferoid/millettioid clade</taxon>
        <taxon>Phaseoleae</taxon>
        <taxon>Canavalia</taxon>
    </lineage>
</organism>
<dbReference type="EMBL" id="JAYMYQ010000006">
    <property type="protein sequence ID" value="KAK7323607.1"/>
    <property type="molecule type" value="Genomic_DNA"/>
</dbReference>
<keyword evidence="3" id="KW-1185">Reference proteome</keyword>
<feature type="compositionally biased region" description="Low complexity" evidence="1">
    <location>
        <begin position="1"/>
        <end position="23"/>
    </location>
</feature>
<evidence type="ECO:0000256" key="1">
    <source>
        <dbReference type="SAM" id="MobiDB-lite"/>
    </source>
</evidence>
<feature type="region of interest" description="Disordered" evidence="1">
    <location>
        <begin position="1"/>
        <end position="27"/>
    </location>
</feature>
<sequence>MDGHTPNPGNRGPLPPRRSNLPLAKSVRRPLPKVHGPTYRSLHDYACCAILHAFMSANRVQGGARERAGSLEHAFVVTKRTTPLFRDCGFEFFRLSYHDELQIVLQRGIFEIIAFHRIDTSMGNPLASIVNLKESTKSIICRCYVSDNFRNELSQESRFEIV</sequence>
<comment type="caution">
    <text evidence="2">The sequence shown here is derived from an EMBL/GenBank/DDBJ whole genome shotgun (WGS) entry which is preliminary data.</text>
</comment>
<evidence type="ECO:0000313" key="3">
    <source>
        <dbReference type="Proteomes" id="UP001367508"/>
    </source>
</evidence>
<reference evidence="2 3" key="1">
    <citation type="submission" date="2024-01" db="EMBL/GenBank/DDBJ databases">
        <title>The genomes of 5 underutilized Papilionoideae crops provide insights into root nodulation and disease resistanc.</title>
        <authorList>
            <person name="Jiang F."/>
        </authorList>
    </citation>
    <scope>NUCLEOTIDE SEQUENCE [LARGE SCALE GENOMIC DNA]</scope>
    <source>
        <strain evidence="2">LVBAO_FW01</strain>
        <tissue evidence="2">Leaves</tissue>
    </source>
</reference>
<gene>
    <name evidence="2" type="ORF">VNO77_27086</name>
</gene>
<evidence type="ECO:0000313" key="2">
    <source>
        <dbReference type="EMBL" id="KAK7323607.1"/>
    </source>
</evidence>